<accession>A0A914Q184</accession>
<dbReference type="Proteomes" id="UP000887578">
    <property type="component" value="Unplaced"/>
</dbReference>
<name>A0A914Q184_9BILA</name>
<proteinExistence type="predicted"/>
<evidence type="ECO:0000313" key="1">
    <source>
        <dbReference type="Proteomes" id="UP000887578"/>
    </source>
</evidence>
<protein>
    <submittedName>
        <fullName evidence="2">Uncharacterized protein</fullName>
    </submittedName>
</protein>
<dbReference type="WBParaSite" id="PDA_v2.g24938.t1">
    <property type="protein sequence ID" value="PDA_v2.g24938.t1"/>
    <property type="gene ID" value="PDA_v2.g24938"/>
</dbReference>
<evidence type="ECO:0000313" key="2">
    <source>
        <dbReference type="WBParaSite" id="PDA_v2.g24938.t1"/>
    </source>
</evidence>
<keyword evidence="1" id="KW-1185">Reference proteome</keyword>
<dbReference type="AlphaFoldDB" id="A0A914Q184"/>
<sequence length="161" mass="18900">MNSPTEYFSPIYDMRKKESKSENIFSNTKNNSTLSLHIAAYENSNEAHDIVTDSISVENVRTKRKNQIFHHFCSSTQNPFEFPRQQEQRQNAKPEVMEFKASQTLLNPNQTSPSTNDNLNSDGIESEEAMQIDQQENFNFQKTLISQLSLVCFYYRNYFWF</sequence>
<reference evidence="2" key="1">
    <citation type="submission" date="2022-11" db="UniProtKB">
        <authorList>
            <consortium name="WormBaseParasite"/>
        </authorList>
    </citation>
    <scope>IDENTIFICATION</scope>
</reference>
<organism evidence="1 2">
    <name type="scientific">Panagrolaimus davidi</name>
    <dbReference type="NCBI Taxonomy" id="227884"/>
    <lineage>
        <taxon>Eukaryota</taxon>
        <taxon>Metazoa</taxon>
        <taxon>Ecdysozoa</taxon>
        <taxon>Nematoda</taxon>
        <taxon>Chromadorea</taxon>
        <taxon>Rhabditida</taxon>
        <taxon>Tylenchina</taxon>
        <taxon>Panagrolaimomorpha</taxon>
        <taxon>Panagrolaimoidea</taxon>
        <taxon>Panagrolaimidae</taxon>
        <taxon>Panagrolaimus</taxon>
    </lineage>
</organism>